<evidence type="ECO:0000256" key="6">
    <source>
        <dbReference type="ARBA" id="ARBA00034078"/>
    </source>
</evidence>
<gene>
    <name evidence="8" type="ORF">DCF19_21015</name>
</gene>
<organism evidence="8 9">
    <name type="scientific">Pseudanabaena frigida</name>
    <dbReference type="NCBI Taxonomy" id="945775"/>
    <lineage>
        <taxon>Bacteria</taxon>
        <taxon>Bacillati</taxon>
        <taxon>Cyanobacteriota</taxon>
        <taxon>Cyanophyceae</taxon>
        <taxon>Pseudanabaenales</taxon>
        <taxon>Pseudanabaenaceae</taxon>
        <taxon>Pseudanabaena</taxon>
    </lineage>
</organism>
<keyword evidence="2" id="KW-0001">2Fe-2S</keyword>
<evidence type="ECO:0000256" key="1">
    <source>
        <dbReference type="ARBA" id="ARBA00010914"/>
    </source>
</evidence>
<dbReference type="Gene3D" id="3.10.20.30">
    <property type="match status" value="1"/>
</dbReference>
<sequence>MAKRVRIEPIAQTADIATNGALLSGLMGEELSILKECGGRGMCATCHVYIQDGMSSLSPMGKREQRTLEVITTCKPNSRLACQAKVIGEGIVVELPVGMYVQSIQDIEALIGRRCEKPLLSPITGQTLVEVGQLITRSVVRQLENTNFSVGEQLANTKRADIFETK</sequence>
<dbReference type="GO" id="GO:0046872">
    <property type="term" value="F:metal ion binding"/>
    <property type="evidence" value="ECO:0007669"/>
    <property type="project" value="UniProtKB-KW"/>
</dbReference>
<dbReference type="InterPro" id="IPR036010">
    <property type="entry name" value="2Fe-2S_ferredoxin-like_sf"/>
</dbReference>
<dbReference type="GO" id="GO:0051537">
    <property type="term" value="F:2 iron, 2 sulfur cluster binding"/>
    <property type="evidence" value="ECO:0007669"/>
    <property type="project" value="UniProtKB-KW"/>
</dbReference>
<reference evidence="8 9" key="1">
    <citation type="submission" date="2018-04" db="EMBL/GenBank/DDBJ databases">
        <authorList>
            <person name="Go L.Y."/>
            <person name="Mitchell J.A."/>
        </authorList>
    </citation>
    <scope>NUCLEOTIDE SEQUENCE [LARGE SCALE GENOMIC DNA]</scope>
    <source>
        <strain evidence="8">ULC066bin1</strain>
    </source>
</reference>
<dbReference type="EMBL" id="QBML01000038">
    <property type="protein sequence ID" value="PZO36688.1"/>
    <property type="molecule type" value="Genomic_DNA"/>
</dbReference>
<evidence type="ECO:0000256" key="2">
    <source>
        <dbReference type="ARBA" id="ARBA00022714"/>
    </source>
</evidence>
<dbReference type="Pfam" id="PF00111">
    <property type="entry name" value="Fer2"/>
    <property type="match status" value="1"/>
</dbReference>
<dbReference type="GO" id="GO:0009055">
    <property type="term" value="F:electron transfer activity"/>
    <property type="evidence" value="ECO:0007669"/>
    <property type="project" value="TreeGrafter"/>
</dbReference>
<evidence type="ECO:0000256" key="5">
    <source>
        <dbReference type="ARBA" id="ARBA00023014"/>
    </source>
</evidence>
<dbReference type="InterPro" id="IPR001041">
    <property type="entry name" value="2Fe-2S_ferredoxin-type"/>
</dbReference>
<evidence type="ECO:0000313" key="9">
    <source>
        <dbReference type="Proteomes" id="UP000249467"/>
    </source>
</evidence>
<protein>
    <submittedName>
        <fullName evidence="8">(2Fe-2S)-binding protein</fullName>
    </submittedName>
</protein>
<dbReference type="Proteomes" id="UP000249467">
    <property type="component" value="Unassembled WGS sequence"/>
</dbReference>
<feature type="domain" description="2Fe-2S ferredoxin-type" evidence="7">
    <location>
        <begin position="3"/>
        <end position="99"/>
    </location>
</feature>
<evidence type="ECO:0000256" key="3">
    <source>
        <dbReference type="ARBA" id="ARBA00022723"/>
    </source>
</evidence>
<name>A0A2W4XZN3_9CYAN</name>
<dbReference type="PANTHER" id="PTHR23426:SF65">
    <property type="entry name" value="FERREDOXIN-2, MITOCHONDRIAL"/>
    <property type="match status" value="1"/>
</dbReference>
<comment type="caution">
    <text evidence="8">The sequence shown here is derived from an EMBL/GenBank/DDBJ whole genome shotgun (WGS) entry which is preliminary data.</text>
</comment>
<dbReference type="InterPro" id="IPR001055">
    <property type="entry name" value="Adrenodoxin-like"/>
</dbReference>
<dbReference type="SUPFAM" id="SSF54292">
    <property type="entry name" value="2Fe-2S ferredoxin-like"/>
    <property type="match status" value="1"/>
</dbReference>
<reference evidence="8 9" key="2">
    <citation type="submission" date="2018-06" db="EMBL/GenBank/DDBJ databases">
        <title>Metagenomic assembly of (sub)arctic Cyanobacteria and their associated microbiome from non-axenic cultures.</title>
        <authorList>
            <person name="Baurain D."/>
        </authorList>
    </citation>
    <scope>NUCLEOTIDE SEQUENCE [LARGE SCALE GENOMIC DNA]</scope>
    <source>
        <strain evidence="8">ULC066bin1</strain>
    </source>
</reference>
<dbReference type="GO" id="GO:0140647">
    <property type="term" value="P:P450-containing electron transport chain"/>
    <property type="evidence" value="ECO:0007669"/>
    <property type="project" value="InterPro"/>
</dbReference>
<dbReference type="PROSITE" id="PS51085">
    <property type="entry name" value="2FE2S_FER_2"/>
    <property type="match status" value="1"/>
</dbReference>
<evidence type="ECO:0000259" key="7">
    <source>
        <dbReference type="PROSITE" id="PS51085"/>
    </source>
</evidence>
<dbReference type="CDD" id="cd00207">
    <property type="entry name" value="fer2"/>
    <property type="match status" value="1"/>
</dbReference>
<keyword evidence="4" id="KW-0408">Iron</keyword>
<keyword evidence="3" id="KW-0479">Metal-binding</keyword>
<comment type="similarity">
    <text evidence="1">Belongs to the adrenodoxin/putidaredoxin family.</text>
</comment>
<accession>A0A2W4XZN3</accession>
<evidence type="ECO:0000313" key="8">
    <source>
        <dbReference type="EMBL" id="PZO36688.1"/>
    </source>
</evidence>
<keyword evidence="5" id="KW-0411">Iron-sulfur</keyword>
<dbReference type="AlphaFoldDB" id="A0A2W4XZN3"/>
<dbReference type="PANTHER" id="PTHR23426">
    <property type="entry name" value="FERREDOXIN/ADRENODOXIN"/>
    <property type="match status" value="1"/>
</dbReference>
<evidence type="ECO:0000256" key="4">
    <source>
        <dbReference type="ARBA" id="ARBA00023004"/>
    </source>
</evidence>
<comment type="cofactor">
    <cofactor evidence="6">
        <name>[2Fe-2S] cluster</name>
        <dbReference type="ChEBI" id="CHEBI:190135"/>
    </cofactor>
</comment>
<dbReference type="InterPro" id="IPR012675">
    <property type="entry name" value="Beta-grasp_dom_sf"/>
</dbReference>
<proteinExistence type="inferred from homology"/>